<keyword evidence="7 10" id="KW-0546">Nucleotide metabolism</keyword>
<comment type="function">
    <text evidence="10">Pyrophosphatase that catalyzes the hydrolysis of nucleoside triphosphates to their monophosphate derivatives, with a high preference for the non-canonical purine nucleotides XTP (xanthosine triphosphate), dITP (deoxyinosine triphosphate) and ITP. Seems to function as a house-cleaning enzyme that removes non-canonical purine nucleotides from the nucleotide pool, thus preventing their incorporation into DNA/RNA and avoiding chromosomal lesions.</text>
</comment>
<evidence type="ECO:0000256" key="9">
    <source>
        <dbReference type="ARBA" id="ARBA00052017"/>
    </source>
</evidence>
<comment type="caution">
    <text evidence="10">Lacks conserved residue(s) required for the propagation of feature annotation.</text>
</comment>
<evidence type="ECO:0000256" key="1">
    <source>
        <dbReference type="ARBA" id="ARBA00008023"/>
    </source>
</evidence>
<keyword evidence="6 10" id="KW-0460">Magnesium</keyword>
<evidence type="ECO:0000256" key="4">
    <source>
        <dbReference type="ARBA" id="ARBA00022741"/>
    </source>
</evidence>
<keyword evidence="13" id="KW-1185">Reference proteome</keyword>
<dbReference type="AlphaFoldDB" id="A0A1R4J9C9"/>
<proteinExistence type="inferred from homology"/>
<feature type="active site" description="Proton acceptor" evidence="10">
    <location>
        <position position="70"/>
    </location>
</feature>
<dbReference type="PANTHER" id="PTHR11067">
    <property type="entry name" value="INOSINE TRIPHOSPHATE PYROPHOSPHATASE/HAM1 PROTEIN"/>
    <property type="match status" value="1"/>
</dbReference>
<dbReference type="InterPro" id="IPR029001">
    <property type="entry name" value="ITPase-like_fam"/>
</dbReference>
<dbReference type="GO" id="GO:0046872">
    <property type="term" value="F:metal ion binding"/>
    <property type="evidence" value="ECO:0007669"/>
    <property type="project" value="UniProtKB-KW"/>
</dbReference>
<organism evidence="12 13">
    <name type="scientific">Mycetocola reblochoni REB411</name>
    <dbReference type="NCBI Taxonomy" id="1255698"/>
    <lineage>
        <taxon>Bacteria</taxon>
        <taxon>Bacillati</taxon>
        <taxon>Actinomycetota</taxon>
        <taxon>Actinomycetes</taxon>
        <taxon>Micrococcales</taxon>
        <taxon>Microbacteriaceae</taxon>
        <taxon>Mycetocola</taxon>
    </lineage>
</organism>
<dbReference type="InterPro" id="IPR002637">
    <property type="entry name" value="RdgB/HAM1"/>
</dbReference>
<feature type="binding site" evidence="10">
    <location>
        <position position="181"/>
    </location>
    <ligand>
        <name>substrate</name>
    </ligand>
</feature>
<evidence type="ECO:0000313" key="12">
    <source>
        <dbReference type="EMBL" id="SJN28686.1"/>
    </source>
</evidence>
<dbReference type="GO" id="GO:0000166">
    <property type="term" value="F:nucleotide binding"/>
    <property type="evidence" value="ECO:0007669"/>
    <property type="project" value="UniProtKB-KW"/>
</dbReference>
<dbReference type="Gene3D" id="3.90.950.10">
    <property type="match status" value="1"/>
</dbReference>
<feature type="binding site" evidence="10">
    <location>
        <position position="71"/>
    </location>
    <ligand>
        <name>substrate</name>
    </ligand>
</feature>
<name>A0A1R4J9C9_9MICO</name>
<comment type="subunit">
    <text evidence="2 10">Homodimer.</text>
</comment>
<feature type="binding site" evidence="10">
    <location>
        <begin position="158"/>
        <end position="161"/>
    </location>
    <ligand>
        <name>substrate</name>
    </ligand>
</feature>
<dbReference type="GO" id="GO:0036220">
    <property type="term" value="F:ITP diphosphatase activity"/>
    <property type="evidence" value="ECO:0007669"/>
    <property type="project" value="UniProtKB-UniRule"/>
</dbReference>
<dbReference type="HAMAP" id="MF_01405">
    <property type="entry name" value="Non_canon_purine_NTPase"/>
    <property type="match status" value="1"/>
</dbReference>
<keyword evidence="3 10" id="KW-0479">Metal-binding</keyword>
<sequence>MSGFPVVLATHNAHKVTEFQEMLAREVPGLTVLPYDGPEPVEDGTSFEENALLKARAAAIHTGRIALADDSGIAVDLLGGSPGIFSARWAGSRKSDEANRHLLLEQLSDIADEHRAAHFVCTIAVVVPDGHGGVASERIAVGRWDGRVARAESGDNGFGYDSVFLPDGVEGSAAELTPDRKAALSHRARALGALVPILAELRGA</sequence>
<protein>
    <recommendedName>
        <fullName evidence="10">dITP/XTP pyrophosphatase</fullName>
        <ecNumber evidence="10">3.6.1.66</ecNumber>
    </recommendedName>
    <alternativeName>
        <fullName evidence="10">Non-canonical purine NTP pyrophosphatase</fullName>
    </alternativeName>
    <alternativeName>
        <fullName evidence="10">Non-standard purine NTP pyrophosphatase</fullName>
    </alternativeName>
    <alternativeName>
        <fullName evidence="10">Nucleoside-triphosphate diphosphatase</fullName>
    </alternativeName>
    <alternativeName>
        <fullName evidence="10">Nucleoside-triphosphate pyrophosphatase</fullName>
        <shortName evidence="10">NTPase</shortName>
    </alternativeName>
</protein>
<evidence type="ECO:0000256" key="6">
    <source>
        <dbReference type="ARBA" id="ARBA00022842"/>
    </source>
</evidence>
<evidence type="ECO:0000256" key="7">
    <source>
        <dbReference type="ARBA" id="ARBA00023080"/>
    </source>
</evidence>
<gene>
    <name evidence="12" type="ORF">FM119_06170</name>
</gene>
<evidence type="ECO:0000313" key="13">
    <source>
        <dbReference type="Proteomes" id="UP000196778"/>
    </source>
</evidence>
<comment type="similarity">
    <text evidence="1 10 11">Belongs to the HAM1 NTPase family.</text>
</comment>
<reference evidence="13" key="1">
    <citation type="submission" date="2017-02" db="EMBL/GenBank/DDBJ databases">
        <authorList>
            <person name="Dridi B."/>
        </authorList>
    </citation>
    <scope>NUCLEOTIDE SEQUENCE [LARGE SCALE GENOMIC DNA]</scope>
    <source>
        <strain evidence="13">EB411</strain>
    </source>
</reference>
<feature type="binding site" evidence="10">
    <location>
        <begin position="186"/>
        <end position="187"/>
    </location>
    <ligand>
        <name>substrate</name>
    </ligand>
</feature>
<accession>A0A1R4J9C9</accession>
<dbReference type="Pfam" id="PF01725">
    <property type="entry name" value="Ham1p_like"/>
    <property type="match status" value="1"/>
</dbReference>
<dbReference type="Proteomes" id="UP000196778">
    <property type="component" value="Unassembled WGS sequence"/>
</dbReference>
<dbReference type="FunFam" id="3.90.950.10:FF:000001">
    <property type="entry name" value="dITP/XTP pyrophosphatase"/>
    <property type="match status" value="1"/>
</dbReference>
<dbReference type="GO" id="GO:0009117">
    <property type="term" value="P:nucleotide metabolic process"/>
    <property type="evidence" value="ECO:0007669"/>
    <property type="project" value="UniProtKB-KW"/>
</dbReference>
<evidence type="ECO:0000256" key="3">
    <source>
        <dbReference type="ARBA" id="ARBA00022723"/>
    </source>
</evidence>
<keyword evidence="5 10" id="KW-0378">Hydrolase</keyword>
<dbReference type="EC" id="3.6.1.66" evidence="10"/>
<dbReference type="GO" id="GO:0035870">
    <property type="term" value="F:dITP diphosphatase activity"/>
    <property type="evidence" value="ECO:0007669"/>
    <property type="project" value="UniProtKB-UniRule"/>
</dbReference>
<dbReference type="OrthoDB" id="9807456at2"/>
<dbReference type="PANTHER" id="PTHR11067:SF9">
    <property type="entry name" value="INOSINE TRIPHOSPHATE PYROPHOSPHATASE"/>
    <property type="match status" value="1"/>
</dbReference>
<feature type="binding site" evidence="10">
    <location>
        <begin position="10"/>
        <end position="15"/>
    </location>
    <ligand>
        <name>substrate</name>
    </ligand>
</feature>
<dbReference type="RefSeq" id="WP_087136811.1">
    <property type="nucleotide sequence ID" value="NZ_FUKR01000036.1"/>
</dbReference>
<dbReference type="CDD" id="cd00515">
    <property type="entry name" value="HAM1"/>
    <property type="match status" value="1"/>
</dbReference>
<dbReference type="InterPro" id="IPR020922">
    <property type="entry name" value="dITP/XTP_pyrophosphatase"/>
</dbReference>
<dbReference type="GO" id="GO:0009146">
    <property type="term" value="P:purine nucleoside triphosphate catabolic process"/>
    <property type="evidence" value="ECO:0007669"/>
    <property type="project" value="UniProtKB-UniRule"/>
</dbReference>
<evidence type="ECO:0000256" key="10">
    <source>
        <dbReference type="HAMAP-Rule" id="MF_01405"/>
    </source>
</evidence>
<keyword evidence="4 10" id="KW-0547">Nucleotide-binding</keyword>
<dbReference type="EMBL" id="FUKR01000036">
    <property type="protein sequence ID" value="SJN28686.1"/>
    <property type="molecule type" value="Genomic_DNA"/>
</dbReference>
<dbReference type="NCBIfam" id="TIGR00042">
    <property type="entry name" value="RdgB/HAM1 family non-canonical purine NTP pyrophosphatase"/>
    <property type="match status" value="1"/>
</dbReference>
<dbReference type="SUPFAM" id="SSF52972">
    <property type="entry name" value="ITPase-like"/>
    <property type="match status" value="1"/>
</dbReference>
<comment type="catalytic activity">
    <reaction evidence="9 10">
        <text>XTP + H2O = XMP + diphosphate + H(+)</text>
        <dbReference type="Rhea" id="RHEA:28610"/>
        <dbReference type="ChEBI" id="CHEBI:15377"/>
        <dbReference type="ChEBI" id="CHEBI:15378"/>
        <dbReference type="ChEBI" id="CHEBI:33019"/>
        <dbReference type="ChEBI" id="CHEBI:57464"/>
        <dbReference type="ChEBI" id="CHEBI:61314"/>
        <dbReference type="EC" id="3.6.1.66"/>
    </reaction>
</comment>
<comment type="cofactor">
    <cofactor evidence="10">
        <name>Mg(2+)</name>
        <dbReference type="ChEBI" id="CHEBI:18420"/>
    </cofactor>
    <text evidence="10">Binds 1 Mg(2+) ion per subunit.</text>
</comment>
<feature type="binding site" evidence="10">
    <location>
        <position position="70"/>
    </location>
    <ligand>
        <name>Mg(2+)</name>
        <dbReference type="ChEBI" id="CHEBI:18420"/>
    </ligand>
</feature>
<dbReference type="GO" id="GO:0017111">
    <property type="term" value="F:ribonucleoside triphosphate phosphatase activity"/>
    <property type="evidence" value="ECO:0007669"/>
    <property type="project" value="InterPro"/>
</dbReference>
<dbReference type="GO" id="GO:0005829">
    <property type="term" value="C:cytosol"/>
    <property type="evidence" value="ECO:0007669"/>
    <property type="project" value="TreeGrafter"/>
</dbReference>
<evidence type="ECO:0000256" key="8">
    <source>
        <dbReference type="ARBA" id="ARBA00051875"/>
    </source>
</evidence>
<evidence type="ECO:0000256" key="11">
    <source>
        <dbReference type="RuleBase" id="RU003781"/>
    </source>
</evidence>
<evidence type="ECO:0000256" key="5">
    <source>
        <dbReference type="ARBA" id="ARBA00022801"/>
    </source>
</evidence>
<dbReference type="GO" id="GO:0036222">
    <property type="term" value="F:XTP diphosphatase activity"/>
    <property type="evidence" value="ECO:0007669"/>
    <property type="project" value="UniProtKB-UniRule"/>
</dbReference>
<comment type="catalytic activity">
    <reaction evidence="10">
        <text>ITP + H2O = IMP + diphosphate + H(+)</text>
        <dbReference type="Rhea" id="RHEA:29399"/>
        <dbReference type="ChEBI" id="CHEBI:15377"/>
        <dbReference type="ChEBI" id="CHEBI:15378"/>
        <dbReference type="ChEBI" id="CHEBI:33019"/>
        <dbReference type="ChEBI" id="CHEBI:58053"/>
        <dbReference type="ChEBI" id="CHEBI:61402"/>
        <dbReference type="EC" id="3.6.1.66"/>
    </reaction>
</comment>
<comment type="catalytic activity">
    <reaction evidence="8 10">
        <text>dITP + H2O = dIMP + diphosphate + H(+)</text>
        <dbReference type="Rhea" id="RHEA:28342"/>
        <dbReference type="ChEBI" id="CHEBI:15377"/>
        <dbReference type="ChEBI" id="CHEBI:15378"/>
        <dbReference type="ChEBI" id="CHEBI:33019"/>
        <dbReference type="ChEBI" id="CHEBI:61194"/>
        <dbReference type="ChEBI" id="CHEBI:61382"/>
        <dbReference type="EC" id="3.6.1.66"/>
    </reaction>
</comment>
<evidence type="ECO:0000256" key="2">
    <source>
        <dbReference type="ARBA" id="ARBA00011738"/>
    </source>
</evidence>